<dbReference type="SUPFAM" id="SSF109854">
    <property type="entry name" value="DinB/YfiT-like putative metalloenzymes"/>
    <property type="match status" value="1"/>
</dbReference>
<dbReference type="AlphaFoldDB" id="A0A845L474"/>
<comment type="similarity">
    <text evidence="1">Belongs to the DinB family.</text>
</comment>
<reference evidence="4 5" key="1">
    <citation type="submission" date="2020-01" db="EMBL/GenBank/DDBJ databases">
        <title>Whole-genome sequence of Heliobacterium undosum DSM 13378.</title>
        <authorList>
            <person name="Kyndt J.A."/>
            <person name="Meyer T.E."/>
        </authorList>
    </citation>
    <scope>NUCLEOTIDE SEQUENCE [LARGE SCALE GENOMIC DNA]</scope>
    <source>
        <strain evidence="4 5">DSM 13378</strain>
    </source>
</reference>
<accession>A0A845L474</accession>
<proteinExistence type="inferred from homology"/>
<name>A0A845L474_9FIRM</name>
<gene>
    <name evidence="4" type="ORF">GTO91_12355</name>
</gene>
<evidence type="ECO:0000256" key="3">
    <source>
        <dbReference type="PIRSR" id="PIRSR607837-1"/>
    </source>
</evidence>
<evidence type="ECO:0000256" key="2">
    <source>
        <dbReference type="ARBA" id="ARBA00022723"/>
    </source>
</evidence>
<evidence type="ECO:0000256" key="1">
    <source>
        <dbReference type="ARBA" id="ARBA00008635"/>
    </source>
</evidence>
<feature type="binding site" evidence="3">
    <location>
        <position position="48"/>
    </location>
    <ligand>
        <name>a divalent metal cation</name>
        <dbReference type="ChEBI" id="CHEBI:60240"/>
    </ligand>
</feature>
<evidence type="ECO:0000313" key="5">
    <source>
        <dbReference type="Proteomes" id="UP000463470"/>
    </source>
</evidence>
<dbReference type="InterPro" id="IPR007837">
    <property type="entry name" value="DinB"/>
</dbReference>
<comment type="caution">
    <text evidence="4">The sequence shown here is derived from an EMBL/GenBank/DDBJ whole genome shotgun (WGS) entry which is preliminary data.</text>
</comment>
<dbReference type="Proteomes" id="UP000463470">
    <property type="component" value="Unassembled WGS sequence"/>
</dbReference>
<sequence length="168" mass="18965">MFTTVCDFLMYWRYEAESTQRMMDALTDESLQQAVTAQDRTLGRMAWHIVATIPEMLERTGLSLEVNIDESTVPASARQIADGYRQAAEALAAAVERHWSDANLQEEKELYPGERWTNGFTLGVLIRHQSHHRGQMTVLMRQAGLTVPGVYGPSREEWSGYGMEAPSV</sequence>
<protein>
    <recommendedName>
        <fullName evidence="6">Damage-inducible protein DinB</fullName>
    </recommendedName>
</protein>
<feature type="binding site" evidence="3">
    <location>
        <position position="128"/>
    </location>
    <ligand>
        <name>a divalent metal cation</name>
        <dbReference type="ChEBI" id="CHEBI:60240"/>
    </ligand>
</feature>
<dbReference type="EMBL" id="WXEY01000014">
    <property type="protein sequence ID" value="MZP30506.1"/>
    <property type="molecule type" value="Genomic_DNA"/>
</dbReference>
<dbReference type="OrthoDB" id="119432at2"/>
<evidence type="ECO:0008006" key="6">
    <source>
        <dbReference type="Google" id="ProtNLM"/>
    </source>
</evidence>
<feature type="binding site" evidence="3">
    <location>
        <position position="132"/>
    </location>
    <ligand>
        <name>a divalent metal cation</name>
        <dbReference type="ChEBI" id="CHEBI:60240"/>
    </ligand>
</feature>
<dbReference type="Pfam" id="PF05163">
    <property type="entry name" value="DinB"/>
    <property type="match status" value="1"/>
</dbReference>
<keyword evidence="2 3" id="KW-0479">Metal-binding</keyword>
<dbReference type="InterPro" id="IPR034660">
    <property type="entry name" value="DinB/YfiT-like"/>
</dbReference>
<organism evidence="4 5">
    <name type="scientific">Heliomicrobium undosum</name>
    <dbReference type="NCBI Taxonomy" id="121734"/>
    <lineage>
        <taxon>Bacteria</taxon>
        <taxon>Bacillati</taxon>
        <taxon>Bacillota</taxon>
        <taxon>Clostridia</taxon>
        <taxon>Eubacteriales</taxon>
        <taxon>Heliobacteriaceae</taxon>
        <taxon>Heliomicrobium</taxon>
    </lineage>
</organism>
<dbReference type="GO" id="GO:0046872">
    <property type="term" value="F:metal ion binding"/>
    <property type="evidence" value="ECO:0007669"/>
    <property type="project" value="UniProtKB-KW"/>
</dbReference>
<keyword evidence="5" id="KW-1185">Reference proteome</keyword>
<dbReference type="Gene3D" id="1.20.120.450">
    <property type="entry name" value="dinb family like domain"/>
    <property type="match status" value="1"/>
</dbReference>
<evidence type="ECO:0000313" key="4">
    <source>
        <dbReference type="EMBL" id="MZP30506.1"/>
    </source>
</evidence>